<dbReference type="RefSeq" id="WP_103935036.1">
    <property type="nucleotide sequence ID" value="NZ_FNVA01000008.1"/>
</dbReference>
<feature type="chain" id="PRO_5009294415" description="Carboxypeptidase Q" evidence="21">
    <location>
        <begin position="21"/>
        <end position="504"/>
    </location>
</feature>
<keyword evidence="8" id="KW-0645">Protease</keyword>
<evidence type="ECO:0000256" key="15">
    <source>
        <dbReference type="ARBA" id="ARBA00023049"/>
    </source>
</evidence>
<evidence type="ECO:0000256" key="8">
    <source>
        <dbReference type="ARBA" id="ARBA00022670"/>
    </source>
</evidence>
<dbReference type="GO" id="GO:0004180">
    <property type="term" value="F:carboxypeptidase activity"/>
    <property type="evidence" value="ECO:0007669"/>
    <property type="project" value="UniProtKB-KW"/>
</dbReference>
<feature type="domain" description="Peptidase M28" evidence="23">
    <location>
        <begin position="264"/>
        <end position="477"/>
    </location>
</feature>
<evidence type="ECO:0000256" key="5">
    <source>
        <dbReference type="ARBA" id="ARBA00014116"/>
    </source>
</evidence>
<evidence type="ECO:0000313" key="24">
    <source>
        <dbReference type="EMBL" id="SEG67207.1"/>
    </source>
</evidence>
<evidence type="ECO:0000256" key="3">
    <source>
        <dbReference type="ARBA" id="ARBA00004555"/>
    </source>
</evidence>
<keyword evidence="18" id="KW-0458">Lysosome</keyword>
<evidence type="ECO:0000256" key="14">
    <source>
        <dbReference type="ARBA" id="ARBA00023034"/>
    </source>
</evidence>
<comment type="subcellular location">
    <subcellularLocation>
        <location evidence="1">Endoplasmic reticulum</location>
    </subcellularLocation>
    <subcellularLocation>
        <location evidence="3">Golgi apparatus</location>
    </subcellularLocation>
    <subcellularLocation>
        <location evidence="2">Lysosome</location>
    </subcellularLocation>
    <subcellularLocation>
        <location evidence="4">Secreted</location>
    </subcellularLocation>
</comment>
<evidence type="ECO:0000259" key="23">
    <source>
        <dbReference type="Pfam" id="PF04389"/>
    </source>
</evidence>
<feature type="domain" description="PA" evidence="22">
    <location>
        <begin position="141"/>
        <end position="235"/>
    </location>
</feature>
<keyword evidence="25" id="KW-1185">Reference proteome</keyword>
<keyword evidence="13" id="KW-0862">Zinc</keyword>
<sequence>MKRLVPIVLCVAAASASLMAQEPARPAGYPAVPGPLTAKYQATADKILAAAMSDTDGYADLQYLCDHIGNRNSGTPQLNTAIAWGADLMKKAGLSNVHVQPVMVPHWVRGEEDAEFVAPVKKKMHMLGLGMSVGTPPEGITAEVVFVHTFDELDALADSAVKGKIVVLNPGWHGYGVNSGYRTGSASRAAKKGAVAVLVRAATPLAQQLPHTGTLVYAEDAPKIPAAAISIEDATMIERLTKEGPVTVHLKMDAQRLPDVQAGNVIGEIPGSEHPEQIVVLGGHIDSWDVGQGAQDDGSGIMATFEAVSLLHKLGLKPKRTVRIVFWVNEETLGRGALAYAKELGDKVSTHVAAIEMDGGAERPLGMNYGSFGGPRGGGGGRASGAPRVNPGAGFDMSKLSPEDKKSVDAMLDLVALLKPIDAATWAPGGGGSDIGPIVAEGVPALSPHTVGEHYFDWHHTEADSFDKVDLTDFRKNIGMLAVTAYVLADMDETLVGHKGTFRD</sequence>
<proteinExistence type="predicted"/>
<evidence type="ECO:0000256" key="6">
    <source>
        <dbReference type="ARBA" id="ARBA00022525"/>
    </source>
</evidence>
<comment type="subunit">
    <text evidence="19">Homodimer. The monomeric form is inactive while the homodimer is active.</text>
</comment>
<dbReference type="Pfam" id="PF02225">
    <property type="entry name" value="PA"/>
    <property type="match status" value="1"/>
</dbReference>
<keyword evidence="10 21" id="KW-0732">Signal</keyword>
<dbReference type="Proteomes" id="UP000236728">
    <property type="component" value="Unassembled WGS sequence"/>
</dbReference>
<dbReference type="GO" id="GO:0005764">
    <property type="term" value="C:lysosome"/>
    <property type="evidence" value="ECO:0007669"/>
    <property type="project" value="UniProtKB-SubCell"/>
</dbReference>
<feature type="signal peptide" evidence="21">
    <location>
        <begin position="1"/>
        <end position="20"/>
    </location>
</feature>
<evidence type="ECO:0000259" key="22">
    <source>
        <dbReference type="Pfam" id="PF02225"/>
    </source>
</evidence>
<evidence type="ECO:0000256" key="9">
    <source>
        <dbReference type="ARBA" id="ARBA00022723"/>
    </source>
</evidence>
<dbReference type="InterPro" id="IPR039866">
    <property type="entry name" value="CPQ"/>
</dbReference>
<evidence type="ECO:0000256" key="12">
    <source>
        <dbReference type="ARBA" id="ARBA00022824"/>
    </source>
</evidence>
<evidence type="ECO:0000256" key="21">
    <source>
        <dbReference type="SAM" id="SignalP"/>
    </source>
</evidence>
<dbReference type="OrthoDB" id="9762302at2"/>
<dbReference type="Gene3D" id="3.50.30.30">
    <property type="match status" value="1"/>
</dbReference>
<gene>
    <name evidence="24" type="ORF">SAMN05421819_4200</name>
</gene>
<evidence type="ECO:0000256" key="17">
    <source>
        <dbReference type="ARBA" id="ARBA00023180"/>
    </source>
</evidence>
<keyword evidence="14" id="KW-0333">Golgi apparatus</keyword>
<keyword evidence="6" id="KW-0964">Secreted</keyword>
<dbReference type="GO" id="GO:0046872">
    <property type="term" value="F:metal ion binding"/>
    <property type="evidence" value="ECO:0007669"/>
    <property type="project" value="UniProtKB-KW"/>
</dbReference>
<keyword evidence="9" id="KW-0479">Metal-binding</keyword>
<dbReference type="Pfam" id="PF04389">
    <property type="entry name" value="Peptidase_M28"/>
    <property type="match status" value="1"/>
</dbReference>
<accession>A0A1H6C3D5</accession>
<keyword evidence="15" id="KW-0482">Metalloprotease</keyword>
<reference evidence="24 25" key="1">
    <citation type="submission" date="2016-10" db="EMBL/GenBank/DDBJ databases">
        <authorList>
            <person name="de Groot N.N."/>
        </authorList>
    </citation>
    <scope>NUCLEOTIDE SEQUENCE [LARGE SCALE GENOMIC DNA]</scope>
    <source>
        <strain evidence="24 25">DSM 22489</strain>
    </source>
</reference>
<evidence type="ECO:0000313" key="25">
    <source>
        <dbReference type="Proteomes" id="UP000236728"/>
    </source>
</evidence>
<evidence type="ECO:0000256" key="11">
    <source>
        <dbReference type="ARBA" id="ARBA00022801"/>
    </source>
</evidence>
<evidence type="ECO:0000256" key="19">
    <source>
        <dbReference type="ARBA" id="ARBA00025833"/>
    </source>
</evidence>
<evidence type="ECO:0000256" key="16">
    <source>
        <dbReference type="ARBA" id="ARBA00023145"/>
    </source>
</evidence>
<keyword evidence="12" id="KW-0256">Endoplasmic reticulum</keyword>
<evidence type="ECO:0000256" key="18">
    <source>
        <dbReference type="ARBA" id="ARBA00023228"/>
    </source>
</evidence>
<dbReference type="Gene3D" id="3.40.630.10">
    <property type="entry name" value="Zn peptidases"/>
    <property type="match status" value="1"/>
</dbReference>
<evidence type="ECO:0000256" key="13">
    <source>
        <dbReference type="ARBA" id="ARBA00022833"/>
    </source>
</evidence>
<evidence type="ECO:0000256" key="2">
    <source>
        <dbReference type="ARBA" id="ARBA00004371"/>
    </source>
</evidence>
<dbReference type="PANTHER" id="PTHR12053">
    <property type="entry name" value="PROTEASE FAMILY M28 PLASMA GLUTAMATE CARBOXYPEPTIDASE-RELATED"/>
    <property type="match status" value="1"/>
</dbReference>
<keyword evidence="11" id="KW-0378">Hydrolase</keyword>
<dbReference type="GO" id="GO:0070573">
    <property type="term" value="F:metallodipeptidase activity"/>
    <property type="evidence" value="ECO:0007669"/>
    <property type="project" value="InterPro"/>
</dbReference>
<protein>
    <recommendedName>
        <fullName evidence="5">Carboxypeptidase Q</fullName>
    </recommendedName>
    <alternativeName>
        <fullName evidence="20">Plasma glutamate carboxypeptidase</fullName>
    </alternativeName>
</protein>
<dbReference type="InterPro" id="IPR003137">
    <property type="entry name" value="PA_domain"/>
</dbReference>
<keyword evidence="17" id="KW-0325">Glycoprotein</keyword>
<dbReference type="SUPFAM" id="SSF53187">
    <property type="entry name" value="Zn-dependent exopeptidases"/>
    <property type="match status" value="1"/>
</dbReference>
<keyword evidence="7 24" id="KW-0121">Carboxypeptidase</keyword>
<dbReference type="PANTHER" id="PTHR12053:SF3">
    <property type="entry name" value="CARBOXYPEPTIDASE Q"/>
    <property type="match status" value="1"/>
</dbReference>
<name>A0A1H6C3D5_9BACT</name>
<evidence type="ECO:0000256" key="1">
    <source>
        <dbReference type="ARBA" id="ARBA00004240"/>
    </source>
</evidence>
<evidence type="ECO:0000256" key="10">
    <source>
        <dbReference type="ARBA" id="ARBA00022729"/>
    </source>
</evidence>
<evidence type="ECO:0000256" key="20">
    <source>
        <dbReference type="ARBA" id="ARBA00033328"/>
    </source>
</evidence>
<keyword evidence="16" id="KW-0865">Zymogen</keyword>
<dbReference type="GO" id="GO:0006508">
    <property type="term" value="P:proteolysis"/>
    <property type="evidence" value="ECO:0007669"/>
    <property type="project" value="UniProtKB-KW"/>
</dbReference>
<dbReference type="GO" id="GO:0005576">
    <property type="term" value="C:extracellular region"/>
    <property type="evidence" value="ECO:0007669"/>
    <property type="project" value="UniProtKB-SubCell"/>
</dbReference>
<evidence type="ECO:0000256" key="4">
    <source>
        <dbReference type="ARBA" id="ARBA00004613"/>
    </source>
</evidence>
<dbReference type="EMBL" id="FNVA01000008">
    <property type="protein sequence ID" value="SEG67207.1"/>
    <property type="molecule type" value="Genomic_DNA"/>
</dbReference>
<evidence type="ECO:0000256" key="7">
    <source>
        <dbReference type="ARBA" id="ARBA00022645"/>
    </source>
</evidence>
<dbReference type="AlphaFoldDB" id="A0A1H6C3D5"/>
<dbReference type="InterPro" id="IPR007484">
    <property type="entry name" value="Peptidase_M28"/>
</dbReference>
<organism evidence="24 25">
    <name type="scientific">Bryocella elongata</name>
    <dbReference type="NCBI Taxonomy" id="863522"/>
    <lineage>
        <taxon>Bacteria</taxon>
        <taxon>Pseudomonadati</taxon>
        <taxon>Acidobacteriota</taxon>
        <taxon>Terriglobia</taxon>
        <taxon>Terriglobales</taxon>
        <taxon>Acidobacteriaceae</taxon>
        <taxon>Bryocella</taxon>
    </lineage>
</organism>